<dbReference type="SUPFAM" id="SSF53098">
    <property type="entry name" value="Ribonuclease H-like"/>
    <property type="match status" value="2"/>
</dbReference>
<evidence type="ECO:0000313" key="4">
    <source>
        <dbReference type="Proteomes" id="UP000256964"/>
    </source>
</evidence>
<dbReference type="InterPro" id="IPR012337">
    <property type="entry name" value="RNaseH-like_sf"/>
</dbReference>
<dbReference type="STRING" id="139420.A0A371CZA2"/>
<feature type="region of interest" description="Disordered" evidence="1">
    <location>
        <begin position="285"/>
        <end position="307"/>
    </location>
</feature>
<gene>
    <name evidence="3" type="ORF">OH76DRAFT_1486232</name>
</gene>
<dbReference type="Pfam" id="PF01612">
    <property type="entry name" value="DNA_pol_A_exo1"/>
    <property type="match status" value="1"/>
</dbReference>
<name>A0A371CZA2_9APHY</name>
<protein>
    <recommendedName>
        <fullName evidence="2">3'-5' exonuclease domain-containing protein</fullName>
    </recommendedName>
</protein>
<evidence type="ECO:0000259" key="2">
    <source>
        <dbReference type="Pfam" id="PF01612"/>
    </source>
</evidence>
<dbReference type="GO" id="GO:0008408">
    <property type="term" value="F:3'-5' exonuclease activity"/>
    <property type="evidence" value="ECO:0007669"/>
    <property type="project" value="InterPro"/>
</dbReference>
<dbReference type="EMBL" id="KZ857436">
    <property type="protein sequence ID" value="RDX45579.1"/>
    <property type="molecule type" value="Genomic_DNA"/>
</dbReference>
<evidence type="ECO:0000313" key="3">
    <source>
        <dbReference type="EMBL" id="RDX45579.1"/>
    </source>
</evidence>
<dbReference type="InterPro" id="IPR036397">
    <property type="entry name" value="RNaseH_sf"/>
</dbReference>
<dbReference type="Proteomes" id="UP000256964">
    <property type="component" value="Unassembled WGS sequence"/>
</dbReference>
<proteinExistence type="predicted"/>
<dbReference type="AlphaFoldDB" id="A0A371CZA2"/>
<dbReference type="GO" id="GO:0003676">
    <property type="term" value="F:nucleic acid binding"/>
    <property type="evidence" value="ECO:0007669"/>
    <property type="project" value="InterPro"/>
</dbReference>
<sequence>MATNEARSTLCTTYDAAAHAASQLSSHSVLILYCQGRELGLPDGELSIVALSDAAASHVFLFDVLALSDKYNPALSPLFSLLHRRDITKIVWDCRTYLLELADTYGVLLQGVIDLQLLEVSTRGNNEKSPRVQHTTRYFRRIIDSGLTLPGDIHKLLGLDHCAGLYNVSEAGKRVRPSALRKEHGTSMWLLRPFPDVLQQQCVETTHMISLLYAHFQAKKKHFDQPEKWQEMTTRYMEAYPTRELHAAHVPRDLYKFLPLEVLTPPPTNTRRYKCEHCERMLAPESFPPSPVSNDDGDEPPQGSRSPRCRLCALLVLRSSEATVNTGPPAMSTAKPAMSTTSTPIATLISTYEQAAAAVQALTCYSTLILDCEGQDFNRPGGVLSIISVGTYPPSDTVYLFDVLALQDKENPLLAPLFSLLSDPEVGKLVWDGRGDFLELWLTYGVVVEGILDMQLAEVIRRPAYMKSHTLNYFSKSKAVMRDLESNPHLLDGIQRLVGLDHCAGILRVLDGCGVKDPAVTTLHETDGGSMWLNRPLPPMLRDYAARDIQLISRVSDFILPRVDIEQLREASARYMRVYPTRELKEAHVPLELSKFAPLDVIDAPPPGAPGYPCARCGRMLSLSCFATREPTAVAEGVDSVEREPDASFQDQGPSAGHRWRWTMCRLCVLIAVRKSEAQMESWG</sequence>
<reference evidence="3 4" key="1">
    <citation type="journal article" date="2018" name="Biotechnol. Biofuels">
        <title>Integrative visual omics of the white-rot fungus Polyporus brumalis exposes the biotechnological potential of its oxidative enzymes for delignifying raw plant biomass.</title>
        <authorList>
            <person name="Miyauchi S."/>
            <person name="Rancon A."/>
            <person name="Drula E."/>
            <person name="Hage H."/>
            <person name="Chaduli D."/>
            <person name="Favel A."/>
            <person name="Grisel S."/>
            <person name="Henrissat B."/>
            <person name="Herpoel-Gimbert I."/>
            <person name="Ruiz-Duenas F.J."/>
            <person name="Chevret D."/>
            <person name="Hainaut M."/>
            <person name="Lin J."/>
            <person name="Wang M."/>
            <person name="Pangilinan J."/>
            <person name="Lipzen A."/>
            <person name="Lesage-Meessen L."/>
            <person name="Navarro D."/>
            <person name="Riley R."/>
            <person name="Grigoriev I.V."/>
            <person name="Zhou S."/>
            <person name="Raouche S."/>
            <person name="Rosso M.N."/>
        </authorList>
    </citation>
    <scope>NUCLEOTIDE SEQUENCE [LARGE SCALE GENOMIC DNA]</scope>
    <source>
        <strain evidence="3 4">BRFM 1820</strain>
    </source>
</reference>
<dbReference type="PANTHER" id="PTHR43040:SF1">
    <property type="entry name" value="RIBONUCLEASE D"/>
    <property type="match status" value="1"/>
</dbReference>
<dbReference type="InterPro" id="IPR002562">
    <property type="entry name" value="3'-5'_exonuclease_dom"/>
</dbReference>
<accession>A0A371CZA2</accession>
<dbReference type="GO" id="GO:0006139">
    <property type="term" value="P:nucleobase-containing compound metabolic process"/>
    <property type="evidence" value="ECO:0007669"/>
    <property type="project" value="InterPro"/>
</dbReference>
<feature type="region of interest" description="Disordered" evidence="1">
    <location>
        <begin position="637"/>
        <end position="656"/>
    </location>
</feature>
<organism evidence="3 4">
    <name type="scientific">Lentinus brumalis</name>
    <dbReference type="NCBI Taxonomy" id="2498619"/>
    <lineage>
        <taxon>Eukaryota</taxon>
        <taxon>Fungi</taxon>
        <taxon>Dikarya</taxon>
        <taxon>Basidiomycota</taxon>
        <taxon>Agaricomycotina</taxon>
        <taxon>Agaricomycetes</taxon>
        <taxon>Polyporales</taxon>
        <taxon>Polyporaceae</taxon>
        <taxon>Lentinus</taxon>
    </lineage>
</organism>
<dbReference type="OrthoDB" id="26838at2759"/>
<dbReference type="Gene3D" id="3.30.420.10">
    <property type="entry name" value="Ribonuclease H-like superfamily/Ribonuclease H"/>
    <property type="match status" value="2"/>
</dbReference>
<evidence type="ECO:0000256" key="1">
    <source>
        <dbReference type="SAM" id="MobiDB-lite"/>
    </source>
</evidence>
<dbReference type="PANTHER" id="PTHR43040">
    <property type="entry name" value="RIBONUCLEASE D"/>
    <property type="match status" value="1"/>
</dbReference>
<keyword evidence="4" id="KW-1185">Reference proteome</keyword>
<feature type="domain" description="3'-5' exonuclease" evidence="2">
    <location>
        <begin position="349"/>
        <end position="463"/>
    </location>
</feature>